<feature type="compositionally biased region" description="Polar residues" evidence="1">
    <location>
        <begin position="335"/>
        <end position="345"/>
    </location>
</feature>
<proteinExistence type="predicted"/>
<evidence type="ECO:0000313" key="2">
    <source>
        <dbReference type="Proteomes" id="UP000887575"/>
    </source>
</evidence>
<evidence type="ECO:0000313" key="3">
    <source>
        <dbReference type="WBParaSite" id="MBELARI_LOCUS3821.2"/>
    </source>
</evidence>
<dbReference type="WBParaSite" id="MBELARI_LOCUS3821.2">
    <property type="protein sequence ID" value="MBELARI_LOCUS3821.2"/>
    <property type="gene ID" value="MBELARI_LOCUS3821"/>
</dbReference>
<feature type="region of interest" description="Disordered" evidence="1">
    <location>
        <begin position="320"/>
        <end position="376"/>
    </location>
</feature>
<keyword evidence="2" id="KW-1185">Reference proteome</keyword>
<dbReference type="InterPro" id="IPR040264">
    <property type="entry name" value="T15H9.4-like"/>
</dbReference>
<organism evidence="2 3">
    <name type="scientific">Mesorhabditis belari</name>
    <dbReference type="NCBI Taxonomy" id="2138241"/>
    <lineage>
        <taxon>Eukaryota</taxon>
        <taxon>Metazoa</taxon>
        <taxon>Ecdysozoa</taxon>
        <taxon>Nematoda</taxon>
        <taxon>Chromadorea</taxon>
        <taxon>Rhabditida</taxon>
        <taxon>Rhabditina</taxon>
        <taxon>Rhabditomorpha</taxon>
        <taxon>Rhabditoidea</taxon>
        <taxon>Rhabditidae</taxon>
        <taxon>Mesorhabditinae</taxon>
        <taxon>Mesorhabditis</taxon>
    </lineage>
</organism>
<evidence type="ECO:0000256" key="1">
    <source>
        <dbReference type="SAM" id="MobiDB-lite"/>
    </source>
</evidence>
<reference evidence="3" key="1">
    <citation type="submission" date="2024-02" db="UniProtKB">
        <authorList>
            <consortium name="WormBaseParasite"/>
        </authorList>
    </citation>
    <scope>IDENTIFICATION</scope>
</reference>
<evidence type="ECO:0008006" key="4">
    <source>
        <dbReference type="Google" id="ProtNLM"/>
    </source>
</evidence>
<dbReference type="PANTHER" id="PTHR31327">
    <property type="entry name" value="SPERM MEIOSIS PDZ DOMAIN CONTAINING PROTEINS-RELATED"/>
    <property type="match status" value="1"/>
</dbReference>
<accession>A0AAF3FAA3</accession>
<dbReference type="PANTHER" id="PTHR31327:SF2">
    <property type="entry name" value="PDZ DOMAIN-CONTAINING PROTEIN"/>
    <property type="match status" value="1"/>
</dbReference>
<protein>
    <recommendedName>
        <fullName evidence="4">PDZ domain-containing protein</fullName>
    </recommendedName>
</protein>
<dbReference type="AlphaFoldDB" id="A0AAF3FAA3"/>
<name>A0AAF3FAA3_9BILA</name>
<sequence length="425" mass="47036">MNLVRKSSKSVCSDGSGKNGLLPATRVSSNGNAEKPHVVPAEFTARMFPDVPHENVNVEMIVPNWDQGELGDYLEIGNYKEILFLNGDANFAISKLIVGDRIVALNDKKGLAVVEMLKILHQDGKVSVTVFRRHGFSPVPAARMEALRLNPSFGFTYALLTVHRQSETVKGPNMGMLGRVINNKVILGKIQNDSYASKWLAVGDALLDLNGNPVPFNNQDFIYQYWARYKDHGSFTTVVERPCSPDALDTINALIASLFPIMFEQMHMAPDAVLIGAAAAKHHKNELRNKKPKSILQVRPLTPTPSATSTMAGPVLPRIRSTEAVGRPARRSRSNENNSGKNAMTNKPLGPKIISSGGRSRLKASRSRVKELDRQPRSDRMGVIRWTKNTEYDIGTDVPEGRKLKKVEKKVKGKRSAILTFFDLF</sequence>
<dbReference type="Proteomes" id="UP000887575">
    <property type="component" value="Unassembled WGS sequence"/>
</dbReference>